<reference evidence="2 3" key="1">
    <citation type="submission" date="2016-11" db="EMBL/GenBank/DDBJ databases">
        <authorList>
            <person name="Jaros S."/>
            <person name="Januszkiewicz K."/>
            <person name="Wedrychowicz H."/>
        </authorList>
    </citation>
    <scope>NUCLEOTIDE SEQUENCE [LARGE SCALE GENOMIC DNA]</scope>
    <source>
        <strain evidence="2 3">DSM 21425</strain>
    </source>
</reference>
<gene>
    <name evidence="2" type="ORF">SAMN04488096_106191</name>
</gene>
<keyword evidence="1" id="KW-0732">Signal</keyword>
<dbReference type="RefSeq" id="WP_317041167.1">
    <property type="nucleotide sequence ID" value="NZ_FQYY01000006.1"/>
</dbReference>
<dbReference type="EMBL" id="FQYY01000006">
    <property type="protein sequence ID" value="SHI98132.1"/>
    <property type="molecule type" value="Genomic_DNA"/>
</dbReference>
<accession>A0A1M6FKG4</accession>
<protein>
    <submittedName>
        <fullName evidence="2">CarboxypepD_reg-like domain-containing protein</fullName>
    </submittedName>
</protein>
<feature type="signal peptide" evidence="1">
    <location>
        <begin position="1"/>
        <end position="18"/>
    </location>
</feature>
<evidence type="ECO:0000313" key="3">
    <source>
        <dbReference type="Proteomes" id="UP000184225"/>
    </source>
</evidence>
<dbReference type="STRING" id="579105.SAMN04488096_106191"/>
<dbReference type="Gene3D" id="2.60.40.1120">
    <property type="entry name" value="Carboxypeptidase-like, regulatory domain"/>
    <property type="match status" value="1"/>
</dbReference>
<name>A0A1M6FKG4_9FLAO</name>
<dbReference type="InterPro" id="IPR008969">
    <property type="entry name" value="CarboxyPept-like_regulatory"/>
</dbReference>
<evidence type="ECO:0000313" key="2">
    <source>
        <dbReference type="EMBL" id="SHI98132.1"/>
    </source>
</evidence>
<dbReference type="Pfam" id="PF18939">
    <property type="entry name" value="DUF5686"/>
    <property type="match status" value="1"/>
</dbReference>
<dbReference type="SUPFAM" id="SSF49464">
    <property type="entry name" value="Carboxypeptidase regulatory domain-like"/>
    <property type="match status" value="1"/>
</dbReference>
<keyword evidence="3" id="KW-1185">Reference proteome</keyword>
<dbReference type="Proteomes" id="UP000184225">
    <property type="component" value="Unassembled WGS sequence"/>
</dbReference>
<proteinExistence type="predicted"/>
<evidence type="ECO:0000256" key="1">
    <source>
        <dbReference type="SAM" id="SignalP"/>
    </source>
</evidence>
<dbReference type="AlphaFoldDB" id="A0A1M6FKG4"/>
<dbReference type="InterPro" id="IPR043741">
    <property type="entry name" value="DUF5686"/>
</dbReference>
<organism evidence="2 3">
    <name type="scientific">Mesonia phycicola</name>
    <dbReference type="NCBI Taxonomy" id="579105"/>
    <lineage>
        <taxon>Bacteria</taxon>
        <taxon>Pseudomonadati</taxon>
        <taxon>Bacteroidota</taxon>
        <taxon>Flavobacteriia</taxon>
        <taxon>Flavobacteriales</taxon>
        <taxon>Flavobacteriaceae</taxon>
        <taxon>Mesonia</taxon>
    </lineage>
</organism>
<dbReference type="Pfam" id="PF13715">
    <property type="entry name" value="CarbopepD_reg_2"/>
    <property type="match status" value="1"/>
</dbReference>
<feature type="chain" id="PRO_5013200722" evidence="1">
    <location>
        <begin position="19"/>
        <end position="818"/>
    </location>
</feature>
<sequence length="818" mass="93290">MKKFLLLTLLLVTGIASAQVVGEITGTNGEKLPYVNIYLENSFTGTTSNQEGKYELEIEHTGKYTIVYQFLGFKTERKTVNIQNFPYTLNVTLTEESTSLEEVVINSNENPADRVIKKAIENRKSNLAKIEAYTADFYSRGMWKIENAPNKILGQEVGDLGGGLDSTRSGIVYLSETSSKIKFQAPKNFHEEIIASKVSGDDNGFSLNSAQDAEYTFYNNTIELNTELVSPIADYAFNYYNYKLEGIFYDDLGNLINKIKVTPKRPKDRVFSGYIYILENSWEIYGIELTTTGESTQIAPIETLEFKQNFTYSEKDKLWVKLSQTVNFTWKIFGIGGNGRFSAVYSNYNFTPQFTKKDFSNELLSFAESANKKDSLYWESIRPMPLTNEELNDYVRKDSIQERKNSKVYKDSIDQVYNKFGITDILFGYNYKNSHKKYSMGISGPVQGIRYNTVQGWNTTVDANFVKWEDDYEKFWRLNASANYGLADNRLRVTGGFTKKFNNKSKPYLQINGGIEAKQINDTEPISTLVSSIATILFDKNYLKIYDRTFIEANYSEELFNGFRLYANASFERRKALLDNAEIIEDEDDFTANNPLAPNNFNSVPFQEHNIAKIGITGRINFGQKYYNYPDGKYNVTNSDYPTLYVSYEKGFAATVDDYNFDHFKITATQNVSLQNKGDLKYSIKGGKFLNADNISLVDYQHFNGNLTHVKLSPTINQFNLLPYYANSANDAYGEFHIEHNFKGYLLGKVPLINKLNFNTVLGVNTLWTTGNKPYSEYSIGISNIGFGKYRILRVDYVQAYQGDWKDNGVMFGLSLGL</sequence>